<comment type="caution">
    <text evidence="6">The sequence shown here is derived from an EMBL/GenBank/DDBJ whole genome shotgun (WGS) entry which is preliminary data.</text>
</comment>
<dbReference type="AlphaFoldDB" id="A0A4Y8LYP4"/>
<name>A0A4Y8LYP4_9BACL</name>
<keyword evidence="7" id="KW-1185">Reference proteome</keyword>
<dbReference type="Gene3D" id="3.40.50.150">
    <property type="entry name" value="Vaccinia Virus protein VP39"/>
    <property type="match status" value="1"/>
</dbReference>
<dbReference type="InterPro" id="IPR030374">
    <property type="entry name" value="PABS"/>
</dbReference>
<dbReference type="Pfam" id="PF01564">
    <property type="entry name" value="Spermine_synth"/>
    <property type="match status" value="1"/>
</dbReference>
<dbReference type="NCBIfam" id="NF037959">
    <property type="entry name" value="MFS_SpdSyn"/>
    <property type="match status" value="1"/>
</dbReference>
<dbReference type="CDD" id="cd02440">
    <property type="entry name" value="AdoMet_MTases"/>
    <property type="match status" value="1"/>
</dbReference>
<comment type="similarity">
    <text evidence="1">Belongs to the spermidine/spermine synthase family.</text>
</comment>
<dbReference type="PANTHER" id="PTHR43317:SF1">
    <property type="entry name" value="THERMOSPERMINE SYNTHASE ACAULIS5"/>
    <property type="match status" value="1"/>
</dbReference>
<evidence type="ECO:0000259" key="5">
    <source>
        <dbReference type="PROSITE" id="PS51006"/>
    </source>
</evidence>
<evidence type="ECO:0000256" key="2">
    <source>
        <dbReference type="ARBA" id="ARBA00022679"/>
    </source>
</evidence>
<evidence type="ECO:0000313" key="7">
    <source>
        <dbReference type="Proteomes" id="UP000297900"/>
    </source>
</evidence>
<dbReference type="GO" id="GO:0016740">
    <property type="term" value="F:transferase activity"/>
    <property type="evidence" value="ECO:0007669"/>
    <property type="project" value="UniProtKB-UniRule"/>
</dbReference>
<evidence type="ECO:0000313" key="6">
    <source>
        <dbReference type="EMBL" id="TFE26347.1"/>
    </source>
</evidence>
<keyword evidence="2 4" id="KW-0808">Transferase</keyword>
<feature type="domain" description="PABS" evidence="5">
    <location>
        <begin position="1"/>
        <end position="218"/>
    </location>
</feature>
<dbReference type="GO" id="GO:0006596">
    <property type="term" value="P:polyamine biosynthetic process"/>
    <property type="evidence" value="ECO:0007669"/>
    <property type="project" value="UniProtKB-UniRule"/>
</dbReference>
<sequence>MHLLAKEFSKFNEITVYDTNQLYGKMGKFRCLQFADDAIQGAIDLKDPMRIVLDYQRAMMHLMELNNPSFENVFIIGHGIGKIAGHYPDKRFKVAEIDEVVVEISKKFFGYSKNNVEVGDGREILKNEQPNSYDYIILDAFTHKGIPLHFTTLEFFEMTMEKLGSRGVIFMNVMGKPKNDWLLNGIYTTLREAFAYAKAFSLPAVDEGDVRNMIVMASNEAIDFKARNKKGVFEIELEKGHVIREFICKDPPFYKRMAGGIGPGIVSNRL</sequence>
<dbReference type="EMBL" id="SOMN01000014">
    <property type="protein sequence ID" value="TFE26347.1"/>
    <property type="molecule type" value="Genomic_DNA"/>
</dbReference>
<reference evidence="6 7" key="1">
    <citation type="submission" date="2019-03" db="EMBL/GenBank/DDBJ databases">
        <title>Cohnella endophytica sp. nov., a novel endophytic bacterium isolated from bark of Sonneratia apetala.</title>
        <authorList>
            <person name="Tuo L."/>
        </authorList>
    </citation>
    <scope>NUCLEOTIDE SEQUENCE [LARGE SCALE GENOMIC DNA]</scope>
    <source>
        <strain evidence="6 7">CCTCC AB 208254</strain>
    </source>
</reference>
<feature type="active site" description="Proton acceptor" evidence="4">
    <location>
        <position position="139"/>
    </location>
</feature>
<dbReference type="OrthoDB" id="9761985at2"/>
<evidence type="ECO:0000256" key="1">
    <source>
        <dbReference type="ARBA" id="ARBA00007867"/>
    </source>
</evidence>
<dbReference type="SUPFAM" id="SSF53335">
    <property type="entry name" value="S-adenosyl-L-methionine-dependent methyltransferases"/>
    <property type="match status" value="1"/>
</dbReference>
<protein>
    <submittedName>
        <fullName evidence="6">Spermidine synthase</fullName>
    </submittedName>
</protein>
<proteinExistence type="inferred from homology"/>
<dbReference type="RefSeq" id="WP_135152441.1">
    <property type="nucleotide sequence ID" value="NZ_SOMN01000014.1"/>
</dbReference>
<dbReference type="InterPro" id="IPR029063">
    <property type="entry name" value="SAM-dependent_MTases_sf"/>
</dbReference>
<dbReference type="Proteomes" id="UP000297900">
    <property type="component" value="Unassembled WGS sequence"/>
</dbReference>
<dbReference type="PANTHER" id="PTHR43317">
    <property type="entry name" value="THERMOSPERMINE SYNTHASE ACAULIS5"/>
    <property type="match status" value="1"/>
</dbReference>
<organism evidence="6 7">
    <name type="scientific">Cohnella luojiensis</name>
    <dbReference type="NCBI Taxonomy" id="652876"/>
    <lineage>
        <taxon>Bacteria</taxon>
        <taxon>Bacillati</taxon>
        <taxon>Bacillota</taxon>
        <taxon>Bacilli</taxon>
        <taxon>Bacillales</taxon>
        <taxon>Paenibacillaceae</taxon>
        <taxon>Cohnella</taxon>
    </lineage>
</organism>
<evidence type="ECO:0000256" key="3">
    <source>
        <dbReference type="ARBA" id="ARBA00023115"/>
    </source>
</evidence>
<dbReference type="PROSITE" id="PS51006">
    <property type="entry name" value="PABS_2"/>
    <property type="match status" value="1"/>
</dbReference>
<evidence type="ECO:0000256" key="4">
    <source>
        <dbReference type="PROSITE-ProRule" id="PRU00354"/>
    </source>
</evidence>
<keyword evidence="3 4" id="KW-0620">Polyamine biosynthesis</keyword>
<gene>
    <name evidence="6" type="ORF">E2980_11895</name>
</gene>
<accession>A0A4Y8LYP4</accession>